<evidence type="ECO:0000313" key="8">
    <source>
        <dbReference type="EMBL" id="VFU63448.1"/>
    </source>
</evidence>
<dbReference type="EMBL" id="CAADRP010002207">
    <property type="protein sequence ID" value="VFU63448.1"/>
    <property type="molecule type" value="Genomic_DNA"/>
</dbReference>
<keyword evidence="1" id="KW-0343">GTPase activation</keyword>
<evidence type="ECO:0000256" key="1">
    <source>
        <dbReference type="ARBA" id="ARBA00022468"/>
    </source>
</evidence>
<reference evidence="8" key="1">
    <citation type="submission" date="2019-03" db="EMBL/GenBank/DDBJ databases">
        <authorList>
            <person name="Mank J."/>
            <person name="Almeida P."/>
        </authorList>
    </citation>
    <scope>NUCLEOTIDE SEQUENCE</scope>
    <source>
        <strain evidence="8">78183</strain>
    </source>
</reference>
<feature type="region of interest" description="Disordered" evidence="6">
    <location>
        <begin position="123"/>
        <end position="203"/>
    </location>
</feature>
<proteinExistence type="predicted"/>
<evidence type="ECO:0000259" key="7">
    <source>
        <dbReference type="PROSITE" id="PS50115"/>
    </source>
</evidence>
<dbReference type="PANTHER" id="PTHR46419">
    <property type="entry name" value="ADP-RIBOSYLATION FACTOR GTPASE-ACTIVATING PROTEIN AGD5"/>
    <property type="match status" value="1"/>
</dbReference>
<feature type="compositionally biased region" description="Basic and acidic residues" evidence="6">
    <location>
        <begin position="136"/>
        <end position="151"/>
    </location>
</feature>
<dbReference type="SMART" id="SM00105">
    <property type="entry name" value="ArfGap"/>
    <property type="match status" value="1"/>
</dbReference>
<dbReference type="InterPro" id="IPR038508">
    <property type="entry name" value="ArfGAP_dom_sf"/>
</dbReference>
<dbReference type="InterPro" id="IPR044520">
    <property type="entry name" value="ARF_GAP_AGD5/15"/>
</dbReference>
<dbReference type="PANTHER" id="PTHR46419:SF2">
    <property type="entry name" value="ADP-RIBOSYLATION FACTOR GTPASE-ACTIVATING PROTEIN AGD5"/>
    <property type="match status" value="1"/>
</dbReference>
<dbReference type="PROSITE" id="PS50115">
    <property type="entry name" value="ARFGAP"/>
    <property type="match status" value="1"/>
</dbReference>
<keyword evidence="2" id="KW-0479">Metal-binding</keyword>
<evidence type="ECO:0000256" key="3">
    <source>
        <dbReference type="ARBA" id="ARBA00022771"/>
    </source>
</evidence>
<dbReference type="GO" id="GO:0005096">
    <property type="term" value="F:GTPase activator activity"/>
    <property type="evidence" value="ECO:0007669"/>
    <property type="project" value="UniProtKB-KW"/>
</dbReference>
<dbReference type="InterPro" id="IPR037278">
    <property type="entry name" value="ARFGAP/RecO"/>
</dbReference>
<dbReference type="FunFam" id="1.10.220.150:FF:000009">
    <property type="entry name" value="stromal membrane-associated protein 1 isoform X1"/>
    <property type="match status" value="1"/>
</dbReference>
<keyword evidence="3 5" id="KW-0863">Zinc-finger</keyword>
<feature type="compositionally biased region" description="Polar residues" evidence="6">
    <location>
        <begin position="169"/>
        <end position="178"/>
    </location>
</feature>
<sequence>MNEKANVSKELNARHRKILEGLLKLPENRECADCKAKGPRWASVNLGIFICMQCSGIHRSLGVHISKVRSATLDTWLPEQVAFIQSMGNERVNSYWEAELPPNYDRVGIENFIRAKYEEKRWVSKDGRTQSPPSGLDERSSLHQRPDERSGHGRTRSSENLSEEKKNSQVSSSRNSAPATRISVPVPPRGPKQVTPAKPQQVVEKAEPVLQQLLRNYQRLEKLFQQKL</sequence>
<evidence type="ECO:0000256" key="5">
    <source>
        <dbReference type="PROSITE-ProRule" id="PRU00288"/>
    </source>
</evidence>
<name>A0A6N2N9R3_SALVM</name>
<dbReference type="InterPro" id="IPR001164">
    <property type="entry name" value="ArfGAP_dom"/>
</dbReference>
<evidence type="ECO:0000256" key="4">
    <source>
        <dbReference type="ARBA" id="ARBA00022833"/>
    </source>
</evidence>
<dbReference type="AlphaFoldDB" id="A0A6N2N9R3"/>
<organism evidence="8">
    <name type="scientific">Salix viminalis</name>
    <name type="common">Common osier</name>
    <name type="synonym">Basket willow</name>
    <dbReference type="NCBI Taxonomy" id="40686"/>
    <lineage>
        <taxon>Eukaryota</taxon>
        <taxon>Viridiplantae</taxon>
        <taxon>Streptophyta</taxon>
        <taxon>Embryophyta</taxon>
        <taxon>Tracheophyta</taxon>
        <taxon>Spermatophyta</taxon>
        <taxon>Magnoliopsida</taxon>
        <taxon>eudicotyledons</taxon>
        <taxon>Gunneridae</taxon>
        <taxon>Pentapetalae</taxon>
        <taxon>rosids</taxon>
        <taxon>fabids</taxon>
        <taxon>Malpighiales</taxon>
        <taxon>Salicaceae</taxon>
        <taxon>Saliceae</taxon>
        <taxon>Salix</taxon>
    </lineage>
</organism>
<dbReference type="Pfam" id="PF01412">
    <property type="entry name" value="ArfGap"/>
    <property type="match status" value="1"/>
</dbReference>
<keyword evidence="4" id="KW-0862">Zinc</keyword>
<evidence type="ECO:0000256" key="2">
    <source>
        <dbReference type="ARBA" id="ARBA00022723"/>
    </source>
</evidence>
<feature type="domain" description="Arf-GAP" evidence="7">
    <location>
        <begin position="16"/>
        <end position="130"/>
    </location>
</feature>
<dbReference type="GO" id="GO:0008270">
    <property type="term" value="F:zinc ion binding"/>
    <property type="evidence" value="ECO:0007669"/>
    <property type="project" value="UniProtKB-KW"/>
</dbReference>
<accession>A0A6N2N9R3</accession>
<dbReference type="CDD" id="cd08204">
    <property type="entry name" value="ArfGap"/>
    <property type="match status" value="1"/>
</dbReference>
<dbReference type="PRINTS" id="PR00405">
    <property type="entry name" value="REVINTRACTNG"/>
</dbReference>
<gene>
    <name evidence="8" type="ORF">SVIM_LOCUS483123</name>
</gene>
<protein>
    <recommendedName>
        <fullName evidence="7">Arf-GAP domain-containing protein</fullName>
    </recommendedName>
</protein>
<dbReference type="Gene3D" id="1.10.220.150">
    <property type="entry name" value="Arf GTPase activating protein"/>
    <property type="match status" value="1"/>
</dbReference>
<evidence type="ECO:0000256" key="6">
    <source>
        <dbReference type="SAM" id="MobiDB-lite"/>
    </source>
</evidence>
<dbReference type="SUPFAM" id="SSF57863">
    <property type="entry name" value="ArfGap/RecO-like zinc finger"/>
    <property type="match status" value="1"/>
</dbReference>